<organism evidence="1 2">
    <name type="scientific">Plectus sambesii</name>
    <dbReference type="NCBI Taxonomy" id="2011161"/>
    <lineage>
        <taxon>Eukaryota</taxon>
        <taxon>Metazoa</taxon>
        <taxon>Ecdysozoa</taxon>
        <taxon>Nematoda</taxon>
        <taxon>Chromadorea</taxon>
        <taxon>Plectida</taxon>
        <taxon>Plectina</taxon>
        <taxon>Plectoidea</taxon>
        <taxon>Plectidae</taxon>
        <taxon>Plectus</taxon>
    </lineage>
</organism>
<dbReference type="Proteomes" id="UP000887566">
    <property type="component" value="Unplaced"/>
</dbReference>
<accession>A0A914VZZ5</accession>
<keyword evidence="1" id="KW-1185">Reference proteome</keyword>
<dbReference type="Gene3D" id="3.30.200.20">
    <property type="entry name" value="Phosphorylase Kinase, domain 1"/>
    <property type="match status" value="1"/>
</dbReference>
<reference evidence="2" key="1">
    <citation type="submission" date="2022-11" db="UniProtKB">
        <authorList>
            <consortium name="WormBaseParasite"/>
        </authorList>
    </citation>
    <scope>IDENTIFICATION</scope>
</reference>
<dbReference type="WBParaSite" id="PSAMB.scaffold2741size21548.g19012.t1">
    <property type="protein sequence ID" value="PSAMB.scaffold2741size21548.g19012.t1"/>
    <property type="gene ID" value="PSAMB.scaffold2741size21548.g19012"/>
</dbReference>
<sequence>MQNGIVTVSDGPPATGSGSTVVGSILRETKGHLSSFLDSVSQVSMWLTTSRDPDGDVVSLDSCTSALDAKMTTAASTSAACPDGYHIVDIGDTRLCVLKRYQNLKPIGSGAQGVVWCV</sequence>
<name>A0A914VZZ5_9BILA</name>
<evidence type="ECO:0000313" key="1">
    <source>
        <dbReference type="Proteomes" id="UP000887566"/>
    </source>
</evidence>
<protein>
    <submittedName>
        <fullName evidence="2">Uncharacterized protein</fullName>
    </submittedName>
</protein>
<proteinExistence type="predicted"/>
<evidence type="ECO:0000313" key="2">
    <source>
        <dbReference type="WBParaSite" id="PSAMB.scaffold2741size21548.g19012.t1"/>
    </source>
</evidence>
<dbReference type="AlphaFoldDB" id="A0A914VZZ5"/>